<dbReference type="Proteomes" id="UP000727056">
    <property type="component" value="Unassembled WGS sequence"/>
</dbReference>
<evidence type="ECO:0000256" key="1">
    <source>
        <dbReference type="SAM" id="MobiDB-lite"/>
    </source>
</evidence>
<protein>
    <recommendedName>
        <fullName evidence="4">Transposase</fullName>
    </recommendedName>
</protein>
<gene>
    <name evidence="2" type="ORF">HCN52_21980</name>
</gene>
<evidence type="ECO:0008006" key="4">
    <source>
        <dbReference type="Google" id="ProtNLM"/>
    </source>
</evidence>
<dbReference type="EMBL" id="JAAVJC010000333">
    <property type="protein sequence ID" value="NJQ17530.1"/>
    <property type="molecule type" value="Genomic_DNA"/>
</dbReference>
<dbReference type="RefSeq" id="WP_168090187.1">
    <property type="nucleotide sequence ID" value="NZ_JAAVJC010000333.1"/>
</dbReference>
<keyword evidence="3" id="KW-1185">Reference proteome</keyword>
<name>A0ABX1CHZ9_9ACTN</name>
<comment type="caution">
    <text evidence="2">The sequence shown here is derived from an EMBL/GenBank/DDBJ whole genome shotgun (WGS) entry which is preliminary data.</text>
</comment>
<sequence length="363" mass="39972">MSRKTKSGQEKKAKTPEKREFRYAMMAAFPGHGHGDLAGAYPAVCLGMILHTPGTEPGPAALRAIQPAFERGLVKDLFCADRGITQAKPHNLHLQLLKLGLNAVKHYNDDKVDRQGEFRGMQLIGGEFYCPLMPTSLVTAGATYIDSRTDEDRAHALNLIQSRKDYQAKIKEYGPAGDQRRQCPALGPHATVTCYRRPQPRPSTVVDLDAPTVRTPAALPTIPRPKRDTPVYPDICRGKSITVPGTVLAKWRQKYPLFTPLWQEAWSGLRSQNEGGNGNLKKSALDSIDNPQLRLPHGRVAQTLLNAVIIFVANLRAIRRFLRDQGIQPRKASTQSAATQAGDPSDPPPAPLPTEQVEPPPRE</sequence>
<evidence type="ECO:0000313" key="3">
    <source>
        <dbReference type="Proteomes" id="UP000727056"/>
    </source>
</evidence>
<feature type="region of interest" description="Disordered" evidence="1">
    <location>
        <begin position="326"/>
        <end position="363"/>
    </location>
</feature>
<accession>A0ABX1CHZ9</accession>
<proteinExistence type="predicted"/>
<reference evidence="2 3" key="1">
    <citation type="submission" date="2020-03" db="EMBL/GenBank/DDBJ databases">
        <title>Draft genome of Streptomyces sp. ventii, isolated from the Axial Seamount in the Pacific Ocean, and resequencing of the two type strains Streptomyces lonarensis strain NCL 716 and Streptomyces bohaiensis strain 11A07.</title>
        <authorList>
            <person name="Loughran R.M."/>
            <person name="Pfannmuller K.M."/>
            <person name="Wasson B.J."/>
            <person name="Deadmond M.C."/>
            <person name="Paddock B.E."/>
            <person name="Koyack M.J."/>
            <person name="Gallegos D.A."/>
            <person name="Mitchell E.A."/>
            <person name="Ushijima B."/>
            <person name="Saw J.H."/>
            <person name="Mcphail K.L."/>
            <person name="Videau P."/>
        </authorList>
    </citation>
    <scope>NUCLEOTIDE SEQUENCE [LARGE SCALE GENOMIC DNA]</scope>
    <source>
        <strain evidence="2 3">11A07</strain>
    </source>
</reference>
<evidence type="ECO:0000313" key="2">
    <source>
        <dbReference type="EMBL" id="NJQ17530.1"/>
    </source>
</evidence>
<organism evidence="2 3">
    <name type="scientific">Streptomyces bohaiensis</name>
    <dbReference type="NCBI Taxonomy" id="1431344"/>
    <lineage>
        <taxon>Bacteria</taxon>
        <taxon>Bacillati</taxon>
        <taxon>Actinomycetota</taxon>
        <taxon>Actinomycetes</taxon>
        <taxon>Kitasatosporales</taxon>
        <taxon>Streptomycetaceae</taxon>
        <taxon>Streptomyces</taxon>
    </lineage>
</organism>